<dbReference type="InterPro" id="IPR032710">
    <property type="entry name" value="NTF2-like_dom_sf"/>
</dbReference>
<organism evidence="3 5">
    <name type="scientific">Pseudoxanthomonas mexicana</name>
    <dbReference type="NCBI Taxonomy" id="128785"/>
    <lineage>
        <taxon>Bacteria</taxon>
        <taxon>Pseudomonadati</taxon>
        <taxon>Pseudomonadota</taxon>
        <taxon>Gammaproteobacteria</taxon>
        <taxon>Lysobacterales</taxon>
        <taxon>Lysobacteraceae</taxon>
        <taxon>Pseudoxanthomonas</taxon>
    </lineage>
</organism>
<evidence type="ECO:0000313" key="4">
    <source>
        <dbReference type="Proteomes" id="UP000515506"/>
    </source>
</evidence>
<dbReference type="RefSeq" id="WP_162109407.1">
    <property type="nucleotide sequence ID" value="NZ_CP060028.1"/>
</dbReference>
<dbReference type="AlphaFoldDB" id="A0A7G9TE68"/>
<dbReference type="InterPro" id="IPR011721">
    <property type="entry name" value="CHP02096"/>
</dbReference>
<accession>A0A7G9TE68</accession>
<dbReference type="Pfam" id="PF12680">
    <property type="entry name" value="SnoaL_2"/>
    <property type="match status" value="1"/>
</dbReference>
<evidence type="ECO:0000313" key="3">
    <source>
        <dbReference type="EMBL" id="QNN78393.1"/>
    </source>
</evidence>
<dbReference type="EMBL" id="CP060731">
    <property type="protein sequence ID" value="QNN78393.1"/>
    <property type="molecule type" value="Genomic_DNA"/>
</dbReference>
<dbReference type="Proteomes" id="UP000515506">
    <property type="component" value="Chromosome"/>
</dbReference>
<name>A0A7G9TE68_PSEMX</name>
<dbReference type="Proteomes" id="UP000515838">
    <property type="component" value="Chromosome"/>
</dbReference>
<dbReference type="InterPro" id="IPR037401">
    <property type="entry name" value="SnoaL-like"/>
</dbReference>
<dbReference type="GeneID" id="81469887"/>
<sequence>MKIDGTRRQDRATELVLSYYAAFNRGDWEGMLAMLSEDVVHDLNQGAREVGREAFAAFLGRMNASYREQLRDIVVLVTQDGLRAAAEYVVHGEYLHTDEGLPPADGQTYALPGGAFFDIRDDRIARVTNYYNLQDWIRQVRRDNP</sequence>
<dbReference type="OrthoDB" id="582835at2"/>
<evidence type="ECO:0000313" key="5">
    <source>
        <dbReference type="Proteomes" id="UP000515838"/>
    </source>
</evidence>
<gene>
    <name evidence="2" type="ORF">H4W19_12490</name>
    <name evidence="3" type="ORF">IAE60_02850</name>
</gene>
<evidence type="ECO:0000313" key="2">
    <source>
        <dbReference type="EMBL" id="QND79178.1"/>
    </source>
</evidence>
<proteinExistence type="predicted"/>
<dbReference type="SUPFAM" id="SSF54427">
    <property type="entry name" value="NTF2-like"/>
    <property type="match status" value="1"/>
</dbReference>
<keyword evidence="4" id="KW-1185">Reference proteome</keyword>
<reference evidence="3 5" key="1">
    <citation type="submission" date="2020-08" db="EMBL/GenBank/DDBJ databases">
        <title>Streptomycin Non-resistant strain, P. mexicana.</title>
        <authorList>
            <person name="Ganesh-Kumar S."/>
            <person name="Zhe T."/>
            <person name="Yu Z."/>
            <person name="Min Y."/>
        </authorList>
    </citation>
    <scope>NUCLEOTIDE SEQUENCE [LARGE SCALE GENOMIC DNA]</scope>
    <source>
        <strain evidence="3 5">GTZY2</strain>
    </source>
</reference>
<dbReference type="CDD" id="cd00531">
    <property type="entry name" value="NTF2_like"/>
    <property type="match status" value="1"/>
</dbReference>
<dbReference type="NCBIfam" id="TIGR02096">
    <property type="entry name" value="ketosteroid isomerase-related protein"/>
    <property type="match status" value="1"/>
</dbReference>
<reference evidence="2 4" key="2">
    <citation type="submission" date="2020-08" db="EMBL/GenBank/DDBJ databases">
        <title>Streptomycin resistant and MDR strain, P. mexicana.</title>
        <authorList>
            <person name="Ganesh-kumar S."/>
            <person name="Zhe T."/>
            <person name="Yu Z."/>
            <person name="Min Y."/>
        </authorList>
    </citation>
    <scope>NUCLEOTIDE SEQUENCE [LARGE SCALE GENOMIC DNA]</scope>
    <source>
        <strain evidence="2 4">GTZY</strain>
    </source>
</reference>
<protein>
    <submittedName>
        <fullName evidence="3">Nuclear transport factor 2 family protein</fullName>
    </submittedName>
</protein>
<feature type="domain" description="SnoaL-like" evidence="1">
    <location>
        <begin position="17"/>
        <end position="127"/>
    </location>
</feature>
<evidence type="ECO:0000259" key="1">
    <source>
        <dbReference type="Pfam" id="PF12680"/>
    </source>
</evidence>
<dbReference type="EMBL" id="CP060028">
    <property type="protein sequence ID" value="QND79178.1"/>
    <property type="molecule type" value="Genomic_DNA"/>
</dbReference>
<dbReference type="Gene3D" id="3.10.450.50">
    <property type="match status" value="1"/>
</dbReference>